<feature type="region of interest" description="Disordered" evidence="4">
    <location>
        <begin position="51"/>
        <end position="70"/>
    </location>
</feature>
<evidence type="ECO:0000259" key="6">
    <source>
        <dbReference type="SMART" id="SM00062"/>
    </source>
</evidence>
<comment type="caution">
    <text evidence="7">The sequence shown here is derived from an EMBL/GenBank/DDBJ whole genome shotgun (WGS) entry which is preliminary data.</text>
</comment>
<protein>
    <submittedName>
        <fullName evidence="7">Transporter substrate-binding domain-containing protein</fullName>
    </submittedName>
</protein>
<reference evidence="7" key="1">
    <citation type="submission" date="2022-02" db="EMBL/GenBank/DDBJ databases">
        <title>Corynebacterium sp. from urogenital microbiome.</title>
        <authorList>
            <person name="Cappelli E.A."/>
            <person name="Ribeiro T.G."/>
            <person name="Peixe L."/>
        </authorList>
    </citation>
    <scope>NUCLEOTIDE SEQUENCE</scope>
    <source>
        <strain evidence="7">C9Ua_112</strain>
    </source>
</reference>
<dbReference type="InterPro" id="IPR051455">
    <property type="entry name" value="Bact_solute-bind_prot3"/>
</dbReference>
<evidence type="ECO:0000256" key="1">
    <source>
        <dbReference type="ARBA" id="ARBA00010333"/>
    </source>
</evidence>
<dbReference type="SMART" id="SM00062">
    <property type="entry name" value="PBPb"/>
    <property type="match status" value="1"/>
</dbReference>
<dbReference type="InterPro" id="IPR001638">
    <property type="entry name" value="Solute-binding_3/MltF_N"/>
</dbReference>
<organism evidence="7 8">
    <name type="scientific">Corynebacterium macclintockiae</name>
    <dbReference type="NCBI Taxonomy" id="2913501"/>
    <lineage>
        <taxon>Bacteria</taxon>
        <taxon>Bacillati</taxon>
        <taxon>Actinomycetota</taxon>
        <taxon>Actinomycetes</taxon>
        <taxon>Mycobacteriales</taxon>
        <taxon>Corynebacteriaceae</taxon>
        <taxon>Corynebacterium</taxon>
    </lineage>
</organism>
<proteinExistence type="inferred from homology"/>
<dbReference type="Proteomes" id="UP001146505">
    <property type="component" value="Unassembled WGS sequence"/>
</dbReference>
<keyword evidence="8" id="KW-1185">Reference proteome</keyword>
<feature type="region of interest" description="Disordered" evidence="4">
    <location>
        <begin position="80"/>
        <end position="112"/>
    </location>
</feature>
<dbReference type="GO" id="GO:0006865">
    <property type="term" value="P:amino acid transport"/>
    <property type="evidence" value="ECO:0007669"/>
    <property type="project" value="TreeGrafter"/>
</dbReference>
<evidence type="ECO:0000256" key="5">
    <source>
        <dbReference type="SAM" id="SignalP"/>
    </source>
</evidence>
<evidence type="ECO:0000313" key="7">
    <source>
        <dbReference type="EMBL" id="MCZ9304943.1"/>
    </source>
</evidence>
<dbReference type="AlphaFoldDB" id="A0A9X3M780"/>
<comment type="similarity">
    <text evidence="1">Belongs to the bacterial solute-binding protein 3 family.</text>
</comment>
<dbReference type="PANTHER" id="PTHR30085:SF6">
    <property type="entry name" value="ABC TRANSPORTER GLUTAMINE-BINDING PROTEIN GLNH"/>
    <property type="match status" value="1"/>
</dbReference>
<evidence type="ECO:0000256" key="3">
    <source>
        <dbReference type="ARBA" id="ARBA00022729"/>
    </source>
</evidence>
<evidence type="ECO:0000256" key="2">
    <source>
        <dbReference type="ARBA" id="ARBA00022448"/>
    </source>
</evidence>
<dbReference type="GeneID" id="301812944"/>
<accession>A0A9X3M780</accession>
<name>A0A9X3M780_9CORY</name>
<dbReference type="SUPFAM" id="SSF53850">
    <property type="entry name" value="Periplasmic binding protein-like II"/>
    <property type="match status" value="1"/>
</dbReference>
<gene>
    <name evidence="7" type="ORF">L8U58_05240</name>
</gene>
<sequence>MAQQHSRTLRSRNPHSPRIQRWWPALLKPIAATLSAAALAATTACAMDNPTLPEWPNAKHNANEDLPYGASYADSADVPGDADAAADMNPAIDNTGSEEPYGSIKPDTRKPKERVPEIFRRGRLIVGVAQSLNRLGFRDPVTGDVAGFEVDLAREIARDIFGDPNRIEFRYVESRERAEALRSGDVDIVVRTMSPTRSRQSKVEFSIPYLQVHSRLLVLSDSKIESFDQLHDKTVCVTRDSTSAVRIKQYDVGRLLLAQAWTDCLMAMQRFQTDAIYTDDAILTGLKAQDPYTALVAETSNTNHYAVAIAPPGFPRKTTGLVMQVNSTLERIRRDGTWQDLYDTWLADYLGPASPLPLKYRDEEASKELNKLRRKAVEEQ</sequence>
<dbReference type="Pfam" id="PF00497">
    <property type="entry name" value="SBP_bac_3"/>
    <property type="match status" value="1"/>
</dbReference>
<feature type="signal peptide" evidence="5">
    <location>
        <begin position="1"/>
        <end position="46"/>
    </location>
</feature>
<dbReference type="GO" id="GO:0030288">
    <property type="term" value="C:outer membrane-bounded periplasmic space"/>
    <property type="evidence" value="ECO:0007669"/>
    <property type="project" value="TreeGrafter"/>
</dbReference>
<keyword evidence="2" id="KW-0813">Transport</keyword>
<dbReference type="PANTHER" id="PTHR30085">
    <property type="entry name" value="AMINO ACID ABC TRANSPORTER PERMEASE"/>
    <property type="match status" value="1"/>
</dbReference>
<evidence type="ECO:0000313" key="8">
    <source>
        <dbReference type="Proteomes" id="UP001146505"/>
    </source>
</evidence>
<feature type="chain" id="PRO_5040718127" evidence="5">
    <location>
        <begin position="47"/>
        <end position="380"/>
    </location>
</feature>
<dbReference type="EMBL" id="JAKMUV010000004">
    <property type="protein sequence ID" value="MCZ9304943.1"/>
    <property type="molecule type" value="Genomic_DNA"/>
</dbReference>
<dbReference type="RefSeq" id="WP_080716679.1">
    <property type="nucleotide sequence ID" value="NZ_JAKMUV010000004.1"/>
</dbReference>
<dbReference type="GO" id="GO:0005576">
    <property type="term" value="C:extracellular region"/>
    <property type="evidence" value="ECO:0007669"/>
    <property type="project" value="TreeGrafter"/>
</dbReference>
<keyword evidence="3 5" id="KW-0732">Signal</keyword>
<feature type="domain" description="Solute-binding protein family 3/N-terminal" evidence="6">
    <location>
        <begin position="123"/>
        <end position="348"/>
    </location>
</feature>
<evidence type="ECO:0000256" key="4">
    <source>
        <dbReference type="SAM" id="MobiDB-lite"/>
    </source>
</evidence>
<dbReference type="Gene3D" id="3.40.190.10">
    <property type="entry name" value="Periplasmic binding protein-like II"/>
    <property type="match status" value="2"/>
</dbReference>